<feature type="compositionally biased region" description="Polar residues" evidence="1">
    <location>
        <begin position="55"/>
        <end position="77"/>
    </location>
</feature>
<feature type="domain" description="DUF7573" evidence="2">
    <location>
        <begin position="73"/>
        <end position="117"/>
    </location>
</feature>
<feature type="compositionally biased region" description="Polar residues" evidence="1">
    <location>
        <begin position="30"/>
        <end position="44"/>
    </location>
</feature>
<dbReference type="Pfam" id="PF24458">
    <property type="entry name" value="DUF7573"/>
    <property type="match status" value="1"/>
</dbReference>
<evidence type="ECO:0000313" key="4">
    <source>
        <dbReference type="Proteomes" id="UP000030649"/>
    </source>
</evidence>
<name>U1MSV0_9EURY</name>
<evidence type="ECO:0000259" key="2">
    <source>
        <dbReference type="Pfam" id="PF24458"/>
    </source>
</evidence>
<dbReference type="InterPro" id="IPR055995">
    <property type="entry name" value="DUF7573"/>
</dbReference>
<sequence length="117" mass="12690">MTRDRSLDEFIDTGGHGDDSHSDNDGDTEITGSNAELNNAGDETTQTDDTHRNDQTTNDSTVTATTLGDVSPAVTTLQCDPSGVSCPRCGKIVTQRWRAQQQTEGDSMYICSDCKNW</sequence>
<dbReference type="EMBL" id="KE356560">
    <property type="protein sequence ID" value="ERG93294.1"/>
    <property type="molecule type" value="Genomic_DNA"/>
</dbReference>
<protein>
    <recommendedName>
        <fullName evidence="2">DUF7573 domain-containing protein</fullName>
    </recommendedName>
</protein>
<feature type="region of interest" description="Disordered" evidence="1">
    <location>
        <begin position="1"/>
        <end position="77"/>
    </location>
</feature>
<proteinExistence type="predicted"/>
<dbReference type="HOGENOM" id="CLU_2079385_0_0_2"/>
<evidence type="ECO:0000256" key="1">
    <source>
        <dbReference type="SAM" id="MobiDB-lite"/>
    </source>
</evidence>
<accession>U1MSV0</accession>
<gene>
    <name evidence="3" type="ORF">J07HQW1_03355</name>
</gene>
<dbReference type="AlphaFoldDB" id="U1MSV0"/>
<evidence type="ECO:0000313" key="3">
    <source>
        <dbReference type="EMBL" id="ERG93294.1"/>
    </source>
</evidence>
<feature type="compositionally biased region" description="Basic and acidic residues" evidence="1">
    <location>
        <begin position="15"/>
        <end position="24"/>
    </location>
</feature>
<reference evidence="3 4" key="1">
    <citation type="journal article" date="2013" name="PLoS ONE">
        <title>Assembly-driven community genomics of a hypersaline microbial ecosystem.</title>
        <authorList>
            <person name="Podell S."/>
            <person name="Ugalde J.A."/>
            <person name="Narasingarao P."/>
            <person name="Banfield J.F."/>
            <person name="Heidelberg K.B."/>
            <person name="Allen E.E."/>
        </authorList>
    </citation>
    <scope>NUCLEOTIDE SEQUENCE [LARGE SCALE GENOMIC DNA]</scope>
    <source>
        <strain evidence="4">J07HQW1</strain>
    </source>
</reference>
<organism evidence="3 4">
    <name type="scientific">Haloquadratum walsbyi J07HQW1</name>
    <dbReference type="NCBI Taxonomy" id="1238424"/>
    <lineage>
        <taxon>Archaea</taxon>
        <taxon>Methanobacteriati</taxon>
        <taxon>Methanobacteriota</taxon>
        <taxon>Stenosarchaea group</taxon>
        <taxon>Halobacteria</taxon>
        <taxon>Halobacteriales</taxon>
        <taxon>Haloferacaceae</taxon>
        <taxon>Haloquadratum</taxon>
    </lineage>
</organism>
<dbReference type="Proteomes" id="UP000030649">
    <property type="component" value="Unassembled WGS sequence"/>
</dbReference>